<dbReference type="GO" id="GO:0003938">
    <property type="term" value="F:IMP dehydrogenase activity"/>
    <property type="evidence" value="ECO:0007669"/>
    <property type="project" value="InterPro"/>
</dbReference>
<evidence type="ECO:0000259" key="2">
    <source>
        <dbReference type="Pfam" id="PF00478"/>
    </source>
</evidence>
<dbReference type="Proteomes" id="UP000236333">
    <property type="component" value="Unassembled WGS sequence"/>
</dbReference>
<dbReference type="PANTHER" id="PTHR11911">
    <property type="entry name" value="INOSINE-5-MONOPHOSPHATE DEHYDROGENASE RELATED"/>
    <property type="match status" value="1"/>
</dbReference>
<keyword evidence="4" id="KW-1185">Reference proteome</keyword>
<gene>
    <name evidence="3" type="ORF">TSOC_015474</name>
</gene>
<evidence type="ECO:0000313" key="3">
    <source>
        <dbReference type="EMBL" id="PNG62155.1"/>
    </source>
</evidence>
<dbReference type="Gene3D" id="3.20.20.70">
    <property type="entry name" value="Aldolase class I"/>
    <property type="match status" value="1"/>
</dbReference>
<dbReference type="InterPro" id="IPR001093">
    <property type="entry name" value="IMP_DH_GMPRt"/>
</dbReference>
<protein>
    <submittedName>
        <fullName evidence="3">Inosine-5'-monophosphate dehydrogenase 1</fullName>
    </submittedName>
</protein>
<name>A0A2J7WF53_9CHLO</name>
<dbReference type="InterPro" id="IPR005990">
    <property type="entry name" value="IMP_DH"/>
</dbReference>
<dbReference type="GO" id="GO:0006183">
    <property type="term" value="P:GTP biosynthetic process"/>
    <property type="evidence" value="ECO:0007669"/>
    <property type="project" value="TreeGrafter"/>
</dbReference>
<dbReference type="OrthoDB" id="416622at2759"/>
<reference evidence="3 4" key="1">
    <citation type="journal article" date="2017" name="Mol. Biol. Evol.">
        <title>The 4-celled Tetrabaena socialis nuclear genome reveals the essential components for genetic control of cell number at the origin of multicellularity in the volvocine lineage.</title>
        <authorList>
            <person name="Featherston J."/>
            <person name="Arakaki Y."/>
            <person name="Hanschen E.R."/>
            <person name="Ferris P.J."/>
            <person name="Michod R.E."/>
            <person name="Olson B.J.S.C."/>
            <person name="Nozaki H."/>
            <person name="Durand P.M."/>
        </authorList>
    </citation>
    <scope>NUCLEOTIDE SEQUENCE [LARGE SCALE GENOMIC DNA]</scope>
    <source>
        <strain evidence="3 4">NIES-571</strain>
    </source>
</reference>
<comment type="caution">
    <text evidence="3">The sequence shown here is derived from an EMBL/GenBank/DDBJ whole genome shotgun (WGS) entry which is preliminary data.</text>
</comment>
<proteinExistence type="inferred from homology"/>
<accession>A0A2J7WF53</accession>
<dbReference type="InterPro" id="IPR013785">
    <property type="entry name" value="Aldolase_TIM"/>
</dbReference>
<dbReference type="SUPFAM" id="SSF51412">
    <property type="entry name" value="Inosine monophosphate dehydrogenase (IMPDH)"/>
    <property type="match status" value="1"/>
</dbReference>
<dbReference type="EMBL" id="PGGS01005698">
    <property type="protein sequence ID" value="PNG62155.1"/>
    <property type="molecule type" value="Genomic_DNA"/>
</dbReference>
<comment type="similarity">
    <text evidence="1">Belongs to the IMPDH/GMPR family.</text>
</comment>
<evidence type="ECO:0000256" key="1">
    <source>
        <dbReference type="ARBA" id="ARBA00005502"/>
    </source>
</evidence>
<feature type="domain" description="IMP dehydrogenase/GMP reductase" evidence="2">
    <location>
        <begin position="13"/>
        <end position="98"/>
    </location>
</feature>
<organism evidence="3 4">
    <name type="scientific">Tetrabaena socialis</name>
    <dbReference type="NCBI Taxonomy" id="47790"/>
    <lineage>
        <taxon>Eukaryota</taxon>
        <taxon>Viridiplantae</taxon>
        <taxon>Chlorophyta</taxon>
        <taxon>core chlorophytes</taxon>
        <taxon>Chlorophyceae</taxon>
        <taxon>CS clade</taxon>
        <taxon>Chlamydomonadales</taxon>
        <taxon>Tetrabaenaceae</taxon>
        <taxon>Tetrabaena</taxon>
    </lineage>
</organism>
<dbReference type="PANTHER" id="PTHR11911:SF111">
    <property type="entry name" value="INOSINE-5'-MONOPHOSPHATE DEHYDROGENASE"/>
    <property type="match status" value="1"/>
</dbReference>
<feature type="non-terminal residue" evidence="3">
    <location>
        <position position="100"/>
    </location>
</feature>
<sequence length="100" mass="10331">GTSAEAAAAILRKSKKNKLPIVNAAGELVALATRAYFKDSRSLPAPGEPTVDAAGRLRCGAAVGTREADKDRVKLLYEQGGVDAIILDSSQGDSTYQVGA</sequence>
<dbReference type="AlphaFoldDB" id="A0A2J7WF53"/>
<dbReference type="GO" id="GO:0005737">
    <property type="term" value="C:cytoplasm"/>
    <property type="evidence" value="ECO:0007669"/>
    <property type="project" value="TreeGrafter"/>
</dbReference>
<dbReference type="Pfam" id="PF00478">
    <property type="entry name" value="IMPDH"/>
    <property type="match status" value="1"/>
</dbReference>
<feature type="non-terminal residue" evidence="3">
    <location>
        <position position="1"/>
    </location>
</feature>
<evidence type="ECO:0000313" key="4">
    <source>
        <dbReference type="Proteomes" id="UP000236333"/>
    </source>
</evidence>